<name>A0ABU4FXS0_9BACL</name>
<proteinExistence type="predicted"/>
<organism evidence="1 2">
    <name type="scientific">Sporosarcina aquimarina</name>
    <dbReference type="NCBI Taxonomy" id="114975"/>
    <lineage>
        <taxon>Bacteria</taxon>
        <taxon>Bacillati</taxon>
        <taxon>Bacillota</taxon>
        <taxon>Bacilli</taxon>
        <taxon>Bacillales</taxon>
        <taxon>Caryophanaceae</taxon>
        <taxon>Sporosarcina</taxon>
    </lineage>
</organism>
<gene>
    <name evidence="1" type="ORF">QT716_05485</name>
</gene>
<accession>A0ABU4FXS0</accession>
<dbReference type="Pfam" id="PF10094">
    <property type="entry name" value="DUF2332"/>
    <property type="match status" value="1"/>
</dbReference>
<dbReference type="PIRSF" id="PIRSF012608">
    <property type="entry name" value="UCP012608"/>
    <property type="match status" value="1"/>
</dbReference>
<sequence>MLDSQMAKNFMNFGNMECKGSSEIYEFLSVKIAEDDDLLDLCQAVPKGQPVPNLLFGAVHYLLLKGTVHPLKDYYRSVTNPQRKIDNETFSNFKDFCDRYRNEIVPILESKFVQTNEVRRCGYLYPVFSWIYSKAEKPLSIIEIGTSAGLQLLWDHYSYSYGTGKTYGSEGASVHVTSEIRGKRAPFLPTEPPPISSKVGLDLNISDLSNPEDYLWLKALIWPKHQERLKLFDSAAECLKENPLNLVEGDGVLLLSDIIETLPEDSAVCIFHTHVANQIPNESKVDLLDSITKIGRVRDVFHIYNNMWDRQLHLDYYVNGVEYKKTIGATDGHGRWFEWNL</sequence>
<dbReference type="Proteomes" id="UP001280629">
    <property type="component" value="Unassembled WGS sequence"/>
</dbReference>
<keyword evidence="2" id="KW-1185">Reference proteome</keyword>
<evidence type="ECO:0000313" key="1">
    <source>
        <dbReference type="EMBL" id="MDW0109506.1"/>
    </source>
</evidence>
<comment type="caution">
    <text evidence="1">The sequence shown here is derived from an EMBL/GenBank/DDBJ whole genome shotgun (WGS) entry which is preliminary data.</text>
</comment>
<reference evidence="1 2" key="1">
    <citation type="submission" date="2023-06" db="EMBL/GenBank/DDBJ databases">
        <title>Sporosarcina sp. nov., isolated from Korean traditional fermented seafood 'Jeotgal'.</title>
        <authorList>
            <person name="Yang A.-I."/>
            <person name="Shin N.-R."/>
        </authorList>
    </citation>
    <scope>NUCLEOTIDE SEQUENCE [LARGE SCALE GENOMIC DNA]</scope>
    <source>
        <strain evidence="1 2">KCTC3840</strain>
    </source>
</reference>
<evidence type="ECO:0000313" key="2">
    <source>
        <dbReference type="Proteomes" id="UP001280629"/>
    </source>
</evidence>
<dbReference type="EMBL" id="JAUBDH010000003">
    <property type="protein sequence ID" value="MDW0109506.1"/>
    <property type="molecule type" value="Genomic_DNA"/>
</dbReference>
<protein>
    <submittedName>
        <fullName evidence="1">DUF2332 domain-containing protein</fullName>
    </submittedName>
</protein>
<dbReference type="InterPro" id="IPR011200">
    <property type="entry name" value="UCP012608"/>
</dbReference>